<dbReference type="RefSeq" id="WP_017096776.1">
    <property type="nucleotide sequence ID" value="NZ_AP025460.1"/>
</dbReference>
<keyword evidence="1" id="KW-1133">Transmembrane helix</keyword>
<protein>
    <submittedName>
        <fullName evidence="3">Glycosyltransferase family 2 protein</fullName>
    </submittedName>
    <submittedName>
        <fullName evidence="4">Undecaprenyl-phosphate mannosyltransferase</fullName>
        <ecNumber evidence="4">2.4.1.54</ecNumber>
    </submittedName>
</protein>
<evidence type="ECO:0000256" key="1">
    <source>
        <dbReference type="SAM" id="Phobius"/>
    </source>
</evidence>
<evidence type="ECO:0000313" key="5">
    <source>
        <dbReference type="Proteomes" id="UP000092876"/>
    </source>
</evidence>
<evidence type="ECO:0000313" key="3">
    <source>
        <dbReference type="EMBL" id="MEZ8051940.1"/>
    </source>
</evidence>
<dbReference type="AlphaFoldDB" id="A0A1C3IHM2"/>
<evidence type="ECO:0000313" key="6">
    <source>
        <dbReference type="Proteomes" id="UP001569175"/>
    </source>
</evidence>
<organism evidence="4 5">
    <name type="scientific">Vibrio atlanticus</name>
    <dbReference type="NCBI Taxonomy" id="693153"/>
    <lineage>
        <taxon>Bacteria</taxon>
        <taxon>Pseudomonadati</taxon>
        <taxon>Pseudomonadota</taxon>
        <taxon>Gammaproteobacteria</taxon>
        <taxon>Vibrionales</taxon>
        <taxon>Vibrionaceae</taxon>
        <taxon>Vibrio</taxon>
    </lineage>
</organism>
<reference evidence="5" key="1">
    <citation type="submission" date="2016-06" db="EMBL/GenBank/DDBJ databases">
        <authorList>
            <person name="Rodrigo-Torres Lidia"/>
            <person name="Arahal R.David."/>
        </authorList>
    </citation>
    <scope>NUCLEOTIDE SEQUENCE [LARGE SCALE GENOMIC DNA]</scope>
    <source>
        <strain evidence="5">CECT 7223</strain>
    </source>
</reference>
<dbReference type="InterPro" id="IPR050256">
    <property type="entry name" value="Glycosyltransferase_2"/>
</dbReference>
<feature type="transmembrane region" description="Helical" evidence="1">
    <location>
        <begin position="228"/>
        <end position="250"/>
    </location>
</feature>
<dbReference type="Proteomes" id="UP000092876">
    <property type="component" value="Unassembled WGS sequence"/>
</dbReference>
<sequence length="309" mass="34302">MNSIKVAVLLPCFNEAGAIGKTVMSFKQALPDASIYVYDNNSTDNTVNEALQAGAIVRHEPRQGKGEVVRRMFSDIDADIYVMADGDDTYDASICPALIEQLDNEKLDMIIGSRERASMAYPKGHILGNKLFSSLINLAFNAQLSDVFSGYRIMSHRFVKTVPIFSDGFQIETELTVHALHHNMPIKEVSTQYQSRPEGTASKLNTFSDGLKILNFILFLLRDVKPMFFFGVLSMLLCFISLVLGIPVIIDFIDTGLVERVPTAILSSSIALIAVMSFFCGLILDNVSRGRREMRILSILRTSDKTLSE</sequence>
<name>A0A1C3IHM2_9VIBR</name>
<evidence type="ECO:0000259" key="2">
    <source>
        <dbReference type="Pfam" id="PF00535"/>
    </source>
</evidence>
<dbReference type="Pfam" id="PF00535">
    <property type="entry name" value="Glycos_transf_2"/>
    <property type="match status" value="1"/>
</dbReference>
<keyword evidence="1" id="KW-0812">Transmembrane</keyword>
<dbReference type="EMBL" id="JBGOOL010000004">
    <property type="protein sequence ID" value="MEZ8051940.1"/>
    <property type="molecule type" value="Genomic_DNA"/>
</dbReference>
<dbReference type="EMBL" id="FLQP01000004">
    <property type="protein sequence ID" value="SBS60868.1"/>
    <property type="molecule type" value="Genomic_DNA"/>
</dbReference>
<reference evidence="4" key="2">
    <citation type="submission" date="2016-06" db="EMBL/GenBank/DDBJ databases">
        <authorList>
            <person name="Kjaerup R.B."/>
            <person name="Dalgaard T.S."/>
            <person name="Juul-Madsen H.R."/>
        </authorList>
    </citation>
    <scope>NUCLEOTIDE SEQUENCE [LARGE SCALE GENOMIC DNA]</scope>
    <source>
        <strain evidence="4">CECT 7223</strain>
    </source>
</reference>
<dbReference type="EC" id="2.4.1.54" evidence="4"/>
<keyword evidence="4" id="KW-0808">Transferase</keyword>
<dbReference type="PANTHER" id="PTHR48090:SF7">
    <property type="entry name" value="RFBJ PROTEIN"/>
    <property type="match status" value="1"/>
</dbReference>
<keyword evidence="6" id="KW-1185">Reference proteome</keyword>
<dbReference type="InterPro" id="IPR029044">
    <property type="entry name" value="Nucleotide-diphossugar_trans"/>
</dbReference>
<dbReference type="Proteomes" id="UP001569175">
    <property type="component" value="Unassembled WGS sequence"/>
</dbReference>
<dbReference type="PANTHER" id="PTHR48090">
    <property type="entry name" value="UNDECAPRENYL-PHOSPHATE 4-DEOXY-4-FORMAMIDO-L-ARABINOSE TRANSFERASE-RELATED"/>
    <property type="match status" value="1"/>
</dbReference>
<dbReference type="GeneID" id="94233816"/>
<feature type="domain" description="Glycosyltransferase 2-like" evidence="2">
    <location>
        <begin position="8"/>
        <end position="159"/>
    </location>
</feature>
<reference evidence="3 6" key="3">
    <citation type="submission" date="2024-06" db="EMBL/GenBank/DDBJ databases">
        <authorList>
            <person name="Steensen K."/>
            <person name="Seneca J."/>
            <person name="Bartlau N."/>
            <person name="Yu A.X."/>
            <person name="Polz M.F."/>
        </authorList>
    </citation>
    <scope>NUCLEOTIDE SEQUENCE [LARGE SCALE GENOMIC DNA]</scope>
    <source>
        <strain evidence="3 6">1F9</strain>
    </source>
</reference>
<feature type="transmembrane region" description="Helical" evidence="1">
    <location>
        <begin position="262"/>
        <end position="284"/>
    </location>
</feature>
<dbReference type="Gene3D" id="3.90.550.10">
    <property type="entry name" value="Spore Coat Polysaccharide Biosynthesis Protein SpsA, Chain A"/>
    <property type="match status" value="1"/>
</dbReference>
<dbReference type="CDD" id="cd04179">
    <property type="entry name" value="DPM_DPG-synthase_like"/>
    <property type="match status" value="1"/>
</dbReference>
<keyword evidence="4" id="KW-0328">Glycosyltransferase</keyword>
<proteinExistence type="predicted"/>
<accession>A0A1C3IHM2</accession>
<dbReference type="GO" id="GO:0047267">
    <property type="term" value="F:undecaprenyl-phosphate mannosyltransferase activity"/>
    <property type="evidence" value="ECO:0007669"/>
    <property type="project" value="UniProtKB-EC"/>
</dbReference>
<gene>
    <name evidence="3" type="ORF">ACED57_02090</name>
    <name evidence="4" type="ORF">VAT7223_00376</name>
</gene>
<dbReference type="InterPro" id="IPR001173">
    <property type="entry name" value="Glyco_trans_2-like"/>
</dbReference>
<dbReference type="SUPFAM" id="SSF53448">
    <property type="entry name" value="Nucleotide-diphospho-sugar transferases"/>
    <property type="match status" value="1"/>
</dbReference>
<evidence type="ECO:0000313" key="4">
    <source>
        <dbReference type="EMBL" id="SBS60868.1"/>
    </source>
</evidence>
<keyword evidence="1" id="KW-0472">Membrane</keyword>